<evidence type="ECO:0000256" key="4">
    <source>
        <dbReference type="SAM" id="MobiDB-lite"/>
    </source>
</evidence>
<feature type="domain" description="Ubiquitin-like protease family profile" evidence="5">
    <location>
        <begin position="303"/>
        <end position="481"/>
    </location>
</feature>
<feature type="region of interest" description="Disordered" evidence="4">
    <location>
        <begin position="268"/>
        <end position="290"/>
    </location>
</feature>
<name>A0A2G2YBZ2_CAPAN</name>
<comment type="similarity">
    <text evidence="1">Belongs to the peptidase C48 family.</text>
</comment>
<dbReference type="EMBL" id="AYRZ02000011">
    <property type="protein sequence ID" value="PHT67244.1"/>
    <property type="molecule type" value="Genomic_DNA"/>
</dbReference>
<proteinExistence type="inferred from homology"/>
<dbReference type="SUPFAM" id="SSF54001">
    <property type="entry name" value="Cysteine proteinases"/>
    <property type="match status" value="1"/>
</dbReference>
<dbReference type="PANTHER" id="PTHR31470:SF46">
    <property type="entry name" value="ULP1 PROTEASE FAMILY, C-TERMINAL CATALYTIC DOMAIN CONTAINING PROTEIN"/>
    <property type="match status" value="1"/>
</dbReference>
<comment type="caution">
    <text evidence="6">The sequence shown here is derived from an EMBL/GenBank/DDBJ whole genome shotgun (WGS) entry which is preliminary data.</text>
</comment>
<dbReference type="Proteomes" id="UP000222542">
    <property type="component" value="Unassembled WGS sequence"/>
</dbReference>
<dbReference type="PANTHER" id="PTHR31470">
    <property type="entry name" value="CYSTEINE PROTEINASES SUPERFAMILY PROTEIN-RELATED-RELATED"/>
    <property type="match status" value="1"/>
</dbReference>
<evidence type="ECO:0000256" key="2">
    <source>
        <dbReference type="ARBA" id="ARBA00022670"/>
    </source>
</evidence>
<evidence type="ECO:0000259" key="5">
    <source>
        <dbReference type="PROSITE" id="PS50600"/>
    </source>
</evidence>
<keyword evidence="2" id="KW-0645">Protease</keyword>
<accession>A0A2G2YBZ2</accession>
<dbReference type="Pfam" id="PF02902">
    <property type="entry name" value="Peptidase_C48"/>
    <property type="match status" value="1"/>
</dbReference>
<reference evidence="6 7" key="2">
    <citation type="journal article" date="2017" name="Genome Biol.">
        <title>New reference genome sequences of hot pepper reveal the massive evolution of plant disease-resistance genes by retroduplication.</title>
        <authorList>
            <person name="Kim S."/>
            <person name="Park J."/>
            <person name="Yeom S.I."/>
            <person name="Kim Y.M."/>
            <person name="Seo E."/>
            <person name="Kim K.T."/>
            <person name="Kim M.S."/>
            <person name="Lee J.M."/>
            <person name="Cheong K."/>
            <person name="Shin H.S."/>
            <person name="Kim S.B."/>
            <person name="Han K."/>
            <person name="Lee J."/>
            <person name="Park M."/>
            <person name="Lee H.A."/>
            <person name="Lee H.Y."/>
            <person name="Lee Y."/>
            <person name="Oh S."/>
            <person name="Lee J.H."/>
            <person name="Choi E."/>
            <person name="Choi E."/>
            <person name="Lee S.E."/>
            <person name="Jeon J."/>
            <person name="Kim H."/>
            <person name="Choi G."/>
            <person name="Song H."/>
            <person name="Lee J."/>
            <person name="Lee S.C."/>
            <person name="Kwon J.K."/>
            <person name="Lee H.Y."/>
            <person name="Koo N."/>
            <person name="Hong Y."/>
            <person name="Kim R.W."/>
            <person name="Kang W.H."/>
            <person name="Huh J.H."/>
            <person name="Kang B.C."/>
            <person name="Yang T.J."/>
            <person name="Lee Y.H."/>
            <person name="Bennetzen J.L."/>
            <person name="Choi D."/>
        </authorList>
    </citation>
    <scope>NUCLEOTIDE SEQUENCE [LARGE SCALE GENOMIC DNA]</scope>
    <source>
        <strain evidence="7">cv. CM334</strain>
    </source>
</reference>
<dbReference type="AlphaFoldDB" id="A0A2G2YBZ2"/>
<evidence type="ECO:0000313" key="7">
    <source>
        <dbReference type="Proteomes" id="UP000222542"/>
    </source>
</evidence>
<dbReference type="InterPro" id="IPR003653">
    <property type="entry name" value="Peptidase_C48_C"/>
</dbReference>
<keyword evidence="7" id="KW-1185">Reference proteome</keyword>
<dbReference type="GO" id="GO:0006508">
    <property type="term" value="P:proteolysis"/>
    <property type="evidence" value="ECO:0007669"/>
    <property type="project" value="UniProtKB-KW"/>
</dbReference>
<evidence type="ECO:0000256" key="3">
    <source>
        <dbReference type="ARBA" id="ARBA00022801"/>
    </source>
</evidence>
<dbReference type="Gene3D" id="3.40.395.10">
    <property type="entry name" value="Adenoviral Proteinase, Chain A"/>
    <property type="match status" value="1"/>
</dbReference>
<evidence type="ECO:0000313" key="6">
    <source>
        <dbReference type="EMBL" id="PHT67244.1"/>
    </source>
</evidence>
<protein>
    <recommendedName>
        <fullName evidence="5">Ubiquitin-like protease family profile domain-containing protein</fullName>
    </recommendedName>
</protein>
<dbReference type="GO" id="GO:0008234">
    <property type="term" value="F:cysteine-type peptidase activity"/>
    <property type="evidence" value="ECO:0007669"/>
    <property type="project" value="InterPro"/>
</dbReference>
<gene>
    <name evidence="6" type="ORF">T459_26731</name>
</gene>
<reference evidence="6 7" key="1">
    <citation type="journal article" date="2014" name="Nat. Genet.">
        <title>Genome sequence of the hot pepper provides insights into the evolution of pungency in Capsicum species.</title>
        <authorList>
            <person name="Kim S."/>
            <person name="Park M."/>
            <person name="Yeom S.I."/>
            <person name="Kim Y.M."/>
            <person name="Lee J.M."/>
            <person name="Lee H.A."/>
            <person name="Seo E."/>
            <person name="Choi J."/>
            <person name="Cheong K."/>
            <person name="Kim K.T."/>
            <person name="Jung K."/>
            <person name="Lee G.W."/>
            <person name="Oh S.K."/>
            <person name="Bae C."/>
            <person name="Kim S.B."/>
            <person name="Lee H.Y."/>
            <person name="Kim S.Y."/>
            <person name="Kim M.S."/>
            <person name="Kang B.C."/>
            <person name="Jo Y.D."/>
            <person name="Yang H.B."/>
            <person name="Jeong H.J."/>
            <person name="Kang W.H."/>
            <person name="Kwon J.K."/>
            <person name="Shin C."/>
            <person name="Lim J.Y."/>
            <person name="Park J.H."/>
            <person name="Huh J.H."/>
            <person name="Kim J.S."/>
            <person name="Kim B.D."/>
            <person name="Cohen O."/>
            <person name="Paran I."/>
            <person name="Suh M.C."/>
            <person name="Lee S.B."/>
            <person name="Kim Y.K."/>
            <person name="Shin Y."/>
            <person name="Noh S.J."/>
            <person name="Park J."/>
            <person name="Seo Y.S."/>
            <person name="Kwon S.Y."/>
            <person name="Kim H.A."/>
            <person name="Park J.M."/>
            <person name="Kim H.J."/>
            <person name="Choi S.B."/>
            <person name="Bosland P.W."/>
            <person name="Reeves G."/>
            <person name="Jo S.H."/>
            <person name="Lee B.W."/>
            <person name="Cho H.T."/>
            <person name="Choi H.S."/>
            <person name="Lee M.S."/>
            <person name="Yu Y."/>
            <person name="Do Choi Y."/>
            <person name="Park B.S."/>
            <person name="van Deynze A."/>
            <person name="Ashrafi H."/>
            <person name="Hill T."/>
            <person name="Kim W.T."/>
            <person name="Pai H.S."/>
            <person name="Ahn H.K."/>
            <person name="Yeam I."/>
            <person name="Giovannoni J.J."/>
            <person name="Rose J.K."/>
            <person name="Sorensen I."/>
            <person name="Lee S.J."/>
            <person name="Kim R.W."/>
            <person name="Choi I.Y."/>
            <person name="Choi B.S."/>
            <person name="Lim J.S."/>
            <person name="Lee Y.H."/>
            <person name="Choi D."/>
        </authorList>
    </citation>
    <scope>NUCLEOTIDE SEQUENCE [LARGE SCALE GENOMIC DNA]</scope>
    <source>
        <strain evidence="7">cv. CM334</strain>
    </source>
</reference>
<organism evidence="6 7">
    <name type="scientific">Capsicum annuum</name>
    <name type="common">Capsicum pepper</name>
    <dbReference type="NCBI Taxonomy" id="4072"/>
    <lineage>
        <taxon>Eukaryota</taxon>
        <taxon>Viridiplantae</taxon>
        <taxon>Streptophyta</taxon>
        <taxon>Embryophyta</taxon>
        <taxon>Tracheophyta</taxon>
        <taxon>Spermatophyta</taxon>
        <taxon>Magnoliopsida</taxon>
        <taxon>eudicotyledons</taxon>
        <taxon>Gunneridae</taxon>
        <taxon>Pentapetalae</taxon>
        <taxon>asterids</taxon>
        <taxon>lamiids</taxon>
        <taxon>Solanales</taxon>
        <taxon>Solanaceae</taxon>
        <taxon>Solanoideae</taxon>
        <taxon>Capsiceae</taxon>
        <taxon>Capsicum</taxon>
    </lineage>
</organism>
<feature type="compositionally biased region" description="Basic and acidic residues" evidence="4">
    <location>
        <begin position="281"/>
        <end position="290"/>
    </location>
</feature>
<dbReference type="Gramene" id="PHT67244">
    <property type="protein sequence ID" value="PHT67244"/>
    <property type="gene ID" value="T459_26731"/>
</dbReference>
<sequence>MALPSKCQDEFLIELMVMIVKKLIVVATFTGLENEDQVYYEDILVFCNCNIDIGKEEERSWTIYVADRPMACYESMLFHDGVLYTIVSYWDDQEFQNDVDFDNRIGEEINHVVVLKAGCCEIKLYLCRKIAIPSQFLPEVEMDVKQKNGIATVETSDVIDETYDATDENLCNGLKIWCNYENLMQQAWAFEAIPYLRQQEMTSKRGFIPSKRISYPEMPLEIKAAMRRRKDTSKASSIIIKSKIETPLSLYCTDVQCARATEEQHELKKLLSKSDNSSTASRDEEKMEPVSLRERKNYPFEGFNISDEALKKLIQLTNDYSEWIADGLLKHHAGRYYQQQPKVSQNEERLINIIKDLRIPTGLPWHLVDEVYIPINCGDEFHWVLVVVVLKERRILVYDLMSRRRHLGLSSEIQKMAKILPTYLDMSGFLNQKVRTDWSTIKAYQDKMANPFDVQYVDGIAQQTIGSLDCGPFVVAYAEYLTDGLQLPNDGLDARLLHKRYVALL</sequence>
<dbReference type="PROSITE" id="PS50600">
    <property type="entry name" value="ULP_PROTEASE"/>
    <property type="match status" value="1"/>
</dbReference>
<dbReference type="InterPro" id="IPR038765">
    <property type="entry name" value="Papain-like_cys_pep_sf"/>
</dbReference>
<keyword evidence="3" id="KW-0378">Hydrolase</keyword>
<evidence type="ECO:0000256" key="1">
    <source>
        <dbReference type="ARBA" id="ARBA00005234"/>
    </source>
</evidence>